<dbReference type="AlphaFoldDB" id="A0A061HEL4"/>
<dbReference type="PANTHER" id="PTHR23416:SF76">
    <property type="entry name" value="ZN(II)2CYS6 TRANSCRIPTION FACTOR (EUROFUNG)"/>
    <property type="match status" value="1"/>
</dbReference>
<dbReference type="GO" id="GO:0000981">
    <property type="term" value="F:DNA-binding transcription factor activity, RNA polymerase II-specific"/>
    <property type="evidence" value="ECO:0007669"/>
    <property type="project" value="InterPro"/>
</dbReference>
<dbReference type="PANTHER" id="PTHR23416">
    <property type="entry name" value="SIALIC ACID SYNTHASE-RELATED"/>
    <property type="match status" value="1"/>
</dbReference>
<dbReference type="OrthoDB" id="25818at2759"/>
<dbReference type="InterPro" id="IPR011004">
    <property type="entry name" value="Trimer_LpxA-like_sf"/>
</dbReference>
<dbReference type="GO" id="GO:0008270">
    <property type="term" value="F:zinc ion binding"/>
    <property type="evidence" value="ECO:0007669"/>
    <property type="project" value="InterPro"/>
</dbReference>
<dbReference type="CDD" id="cd00067">
    <property type="entry name" value="GAL4"/>
    <property type="match status" value="1"/>
</dbReference>
<evidence type="ECO:0000256" key="4">
    <source>
        <dbReference type="SAM" id="MobiDB-lite"/>
    </source>
</evidence>
<dbReference type="GO" id="GO:0008374">
    <property type="term" value="F:O-acyltransferase activity"/>
    <property type="evidence" value="ECO:0007669"/>
    <property type="project" value="TreeGrafter"/>
</dbReference>
<evidence type="ECO:0000313" key="7">
    <source>
        <dbReference type="EMBL" id="SUZ11194.1"/>
    </source>
</evidence>
<feature type="compositionally biased region" description="Basic and acidic residues" evidence="4">
    <location>
        <begin position="343"/>
        <end position="357"/>
    </location>
</feature>
<dbReference type="PROSITE" id="PS00463">
    <property type="entry name" value="ZN2_CY6_FUNGAL_1"/>
    <property type="match status" value="1"/>
</dbReference>
<dbReference type="HOGENOM" id="CLU_013964_0_0_1"/>
<dbReference type="SMART" id="SM00066">
    <property type="entry name" value="GAL4"/>
    <property type="match status" value="1"/>
</dbReference>
<feature type="compositionally biased region" description="Polar residues" evidence="4">
    <location>
        <begin position="358"/>
        <end position="375"/>
    </location>
</feature>
<dbReference type="InterPro" id="IPR051159">
    <property type="entry name" value="Hexapeptide_acetyltransf"/>
</dbReference>
<dbReference type="Gene3D" id="4.10.240.10">
    <property type="entry name" value="Zn(2)-C6 fungal-type DNA-binding domain"/>
    <property type="match status" value="1"/>
</dbReference>
<reference evidence="7" key="3">
    <citation type="submission" date="2018-07" db="EMBL/GenBank/DDBJ databases">
        <authorList>
            <person name="Quirk P.G."/>
            <person name="Krulwich T.A."/>
        </authorList>
    </citation>
    <scope>NUCLEOTIDE SEQUENCE</scope>
    <source>
        <strain evidence="7">96224</strain>
    </source>
</reference>
<evidence type="ECO:0000313" key="6">
    <source>
        <dbReference type="EMBL" id="EPQ64021.1"/>
    </source>
</evidence>
<evidence type="ECO:0000256" key="1">
    <source>
        <dbReference type="ARBA" id="ARBA00007274"/>
    </source>
</evidence>
<feature type="compositionally biased region" description="Polar residues" evidence="4">
    <location>
        <begin position="383"/>
        <end position="398"/>
    </location>
</feature>
<reference evidence="6" key="2">
    <citation type="submission" date="2013-01" db="EMBL/GenBank/DDBJ databases">
        <title>The wheat powdery mildew genome reveals unique evolution of an obligate biotroph.</title>
        <authorList>
            <person name="Oberhaensli S."/>
            <person name="Wicker T."/>
            <person name="Keller B."/>
        </authorList>
    </citation>
    <scope>NUCLEOTIDE SEQUENCE</scope>
    <source>
        <strain evidence="6">96224</strain>
    </source>
</reference>
<dbReference type="SUPFAM" id="SSF57701">
    <property type="entry name" value="Zn2/Cys6 DNA-binding domain"/>
    <property type="match status" value="1"/>
</dbReference>
<protein>
    <submittedName>
        <fullName evidence="7">BgtA-20249</fullName>
    </submittedName>
</protein>
<dbReference type="InterPro" id="IPR001451">
    <property type="entry name" value="Hexapep"/>
</dbReference>
<organism evidence="7">
    <name type="scientific">Blumeria graminis f. sp. tritici 96224</name>
    <dbReference type="NCBI Taxonomy" id="1268274"/>
    <lineage>
        <taxon>Eukaryota</taxon>
        <taxon>Fungi</taxon>
        <taxon>Dikarya</taxon>
        <taxon>Ascomycota</taxon>
        <taxon>Pezizomycotina</taxon>
        <taxon>Leotiomycetes</taxon>
        <taxon>Erysiphales</taxon>
        <taxon>Erysiphaceae</taxon>
        <taxon>Blumeria</taxon>
    </lineage>
</organism>
<keyword evidence="3" id="KW-0539">Nucleus</keyword>
<feature type="compositionally biased region" description="Polar residues" evidence="4">
    <location>
        <begin position="73"/>
        <end position="84"/>
    </location>
</feature>
<evidence type="ECO:0000256" key="2">
    <source>
        <dbReference type="ARBA" id="ARBA00022679"/>
    </source>
</evidence>
<gene>
    <name evidence="6" type="ORF">BGT96224_A20249</name>
    <name evidence="7" type="ORF">BGT96224V2_LOCUS4358</name>
</gene>
<dbReference type="Proteomes" id="UP000053110">
    <property type="component" value="Unassembled WGS sequence"/>
</dbReference>
<name>A0A061HEL4_BLUGR</name>
<keyword evidence="2" id="KW-0808">Transferase</keyword>
<evidence type="ECO:0000259" key="5">
    <source>
        <dbReference type="PROSITE" id="PS50048"/>
    </source>
</evidence>
<feature type="compositionally biased region" description="Polar residues" evidence="4">
    <location>
        <begin position="15"/>
        <end position="24"/>
    </location>
</feature>
<feature type="non-terminal residue" evidence="7">
    <location>
        <position position="819"/>
    </location>
</feature>
<dbReference type="Pfam" id="PF12464">
    <property type="entry name" value="Mac"/>
    <property type="match status" value="1"/>
</dbReference>
<dbReference type="Gene3D" id="2.160.10.10">
    <property type="entry name" value="Hexapeptide repeat proteins"/>
    <property type="match status" value="1"/>
</dbReference>
<dbReference type="SMART" id="SM01266">
    <property type="entry name" value="Mac"/>
    <property type="match status" value="1"/>
</dbReference>
<feature type="region of interest" description="Disordered" evidence="4">
    <location>
        <begin position="318"/>
        <end position="403"/>
    </location>
</feature>
<evidence type="ECO:0000313" key="8">
    <source>
        <dbReference type="Proteomes" id="UP000053110"/>
    </source>
</evidence>
<comment type="similarity">
    <text evidence="1">Belongs to the transferase hexapeptide repeat family.</text>
</comment>
<dbReference type="SUPFAM" id="SSF51161">
    <property type="entry name" value="Trimeric LpxA-like enzymes"/>
    <property type="match status" value="1"/>
</dbReference>
<sequence>MASIDEHNEIILPDSPTSRFTAVNSSSKEGASSSGPVVNSSGNANSNNTLAREQIESSMIQPRSPPLNHEKQLTTQNSLNNNEGWTVPTAGERNIFQPQPSHLEPEGSHKRKRSSSTSHSPYQSMPPKHLTTTGFGDSETAREEAMRQHLQPDSRETFISGTPYRPYMTAIEEREPPHDSEAWAMPHYSQQLDLTSDEQIGEVLQRASQNLDAHGHNGHSTPTVEEKRNLQTFSQADPKKRKRNFSNRTKTGCLTCRRRKKKCDESKPECNNCIRGGFVCSGYQQRGQWPKTETKQAPVLLQSKTEYENSPYSTAGSYILPSMSGSQRREPLPGQRGQSLRIDPQHDRPSDLDDDHSNGSSILSGAVNSVASPDTNRLPAISYAQQSPTPVTATSTNFPDRHPKNIYEHTIPLHDVMRQESRLDADANTSHLVSPNLPQLLHPQMHVDNSHTTNPQVAAQLALSNLAATNRPRSQKEEMLAGRHYFPFDKQLVLERESCSGACWRFNTSTNPNNGVSSEERARLFRDILQPQENLGSPQASFINPVGRVGDNVVVEAPFTCDYGYNISIGQDVAIGKNCTILDTCEVQIGDRCHIGPNVNIYTAMLPIDPKKRLGSKGPHLGRKVIIESDCWIGGGVIILPGRTIGKGATVGAGSVVSRDIPPYTVARGNPAHVLRGIGHDEPRKKQATKNVAGITSSLNTQRACHVLYQSENLRGDAYSLTAILESPIRKASVSIRECFMAERIWHKIAWSRVVSHLNLRITMEVLITEDYGRPRFYNKVAIINLGKDLFLTPYYRQKEAHNRKYKNPWRKLNDSENL</sequence>
<dbReference type="InterPro" id="IPR001138">
    <property type="entry name" value="Zn2Cys6_DnaBD"/>
</dbReference>
<dbReference type="CDD" id="cd03357">
    <property type="entry name" value="LbH_MAT_GAT"/>
    <property type="match status" value="1"/>
</dbReference>
<proteinExistence type="inferred from homology"/>
<feature type="region of interest" description="Disordered" evidence="4">
    <location>
        <begin position="213"/>
        <end position="246"/>
    </location>
</feature>
<dbReference type="InterPro" id="IPR036864">
    <property type="entry name" value="Zn2-C6_fun-type_DNA-bd_sf"/>
</dbReference>
<reference evidence="8" key="1">
    <citation type="journal article" date="2013" name="Nat. Genet.">
        <title>The wheat powdery mildew genome shows the unique evolution of an obligate biotroph.</title>
        <authorList>
            <person name="Wicker T."/>
            <person name="Oberhaensli S."/>
            <person name="Parlange F."/>
            <person name="Buchmann J.P."/>
            <person name="Shatalina M."/>
            <person name="Roffler S."/>
            <person name="Ben-David R."/>
            <person name="Dolezel J."/>
            <person name="Simkova H."/>
            <person name="Schulze-Lefert P."/>
            <person name="Spanu P.D."/>
            <person name="Bruggmann R."/>
            <person name="Amselem J."/>
            <person name="Quesneville H."/>
            <person name="Ver Loren van Themaat E."/>
            <person name="Paape T."/>
            <person name="Shimizu K.K."/>
            <person name="Keller B."/>
        </authorList>
    </citation>
    <scope>NUCLEOTIDE SEQUENCE [LARGE SCALE GENOMIC DNA]</scope>
    <source>
        <strain evidence="8">96224</strain>
    </source>
</reference>
<dbReference type="EMBL" id="UIGY01000113">
    <property type="protein sequence ID" value="SUZ11194.1"/>
    <property type="molecule type" value="Genomic_DNA"/>
</dbReference>
<evidence type="ECO:0000256" key="3">
    <source>
        <dbReference type="ARBA" id="ARBA00023242"/>
    </source>
</evidence>
<feature type="region of interest" description="Disordered" evidence="4">
    <location>
        <begin position="1"/>
        <end position="161"/>
    </location>
</feature>
<dbReference type="Pfam" id="PF00132">
    <property type="entry name" value="Hexapep"/>
    <property type="match status" value="1"/>
</dbReference>
<feature type="domain" description="Zn(2)-C6 fungal-type" evidence="5">
    <location>
        <begin position="252"/>
        <end position="281"/>
    </location>
</feature>
<dbReference type="PROSITE" id="PS50048">
    <property type="entry name" value="ZN2_CY6_FUNGAL_2"/>
    <property type="match status" value="1"/>
</dbReference>
<dbReference type="Pfam" id="PF14602">
    <property type="entry name" value="Hexapep_2"/>
    <property type="match status" value="1"/>
</dbReference>
<feature type="compositionally biased region" description="Low complexity" evidence="4">
    <location>
        <begin position="25"/>
        <end position="48"/>
    </location>
</feature>
<dbReference type="EMBL" id="KE375085">
    <property type="protein sequence ID" value="EPQ64021.1"/>
    <property type="molecule type" value="Genomic_DNA"/>
</dbReference>
<dbReference type="Pfam" id="PF00172">
    <property type="entry name" value="Zn_clus"/>
    <property type="match status" value="1"/>
</dbReference>
<accession>A0A061HEL4</accession>
<dbReference type="InterPro" id="IPR024688">
    <property type="entry name" value="Mac_dom"/>
</dbReference>
<feature type="compositionally biased region" description="Basic and acidic residues" evidence="4">
    <location>
        <begin position="139"/>
        <end position="156"/>
    </location>
</feature>
<dbReference type="GO" id="GO:0016407">
    <property type="term" value="F:acetyltransferase activity"/>
    <property type="evidence" value="ECO:0007669"/>
    <property type="project" value="InterPro"/>
</dbReference>